<protein>
    <submittedName>
        <fullName evidence="2">Uncharacterized protein</fullName>
    </submittedName>
</protein>
<dbReference type="EMBL" id="MUIE01000042">
    <property type="protein sequence ID" value="OQX37629.1"/>
    <property type="molecule type" value="Genomic_DNA"/>
</dbReference>
<sequence>MDNLWLQIGAAVVFGMMLFFIYPNAKHWMKNAPKAQQGDWMAALLPLAAVVGFVILLIFLVR</sequence>
<evidence type="ECO:0000313" key="3">
    <source>
        <dbReference type="EMBL" id="PUE02841.1"/>
    </source>
</evidence>
<organism evidence="2 4">
    <name type="scientific">Candidatus Sedimenticola endophacoides</name>
    <dbReference type="NCBI Taxonomy" id="2548426"/>
    <lineage>
        <taxon>Bacteria</taxon>
        <taxon>Pseudomonadati</taxon>
        <taxon>Pseudomonadota</taxon>
        <taxon>Gammaproteobacteria</taxon>
        <taxon>Chromatiales</taxon>
        <taxon>Sedimenticolaceae</taxon>
        <taxon>Sedimenticola</taxon>
    </lineage>
</organism>
<keyword evidence="1" id="KW-0812">Transmembrane</keyword>
<keyword evidence="1" id="KW-0472">Membrane</keyword>
<dbReference type="Proteomes" id="UP000250928">
    <property type="component" value="Unassembled WGS sequence"/>
</dbReference>
<reference evidence="3 5" key="2">
    <citation type="submission" date="2018-01" db="EMBL/GenBank/DDBJ databases">
        <title>Novel co-symbiosis in the lucinid bivalve Phacoides pectinatus.</title>
        <authorList>
            <person name="Lim S.J."/>
            <person name="Davis B.G."/>
            <person name="Gill D.E."/>
            <person name="Engel A.S."/>
            <person name="Anderson L.C."/>
            <person name="Campbell B.J."/>
        </authorList>
    </citation>
    <scope>NUCLEOTIDE SEQUENCE [LARGE SCALE GENOMIC DNA]</scope>
    <source>
        <strain evidence="3">N3_P5</strain>
    </source>
</reference>
<evidence type="ECO:0000313" key="5">
    <source>
        <dbReference type="Proteomes" id="UP000250928"/>
    </source>
</evidence>
<proteinExistence type="predicted"/>
<name>A0A657PPK7_9GAMM</name>
<feature type="transmembrane region" description="Helical" evidence="1">
    <location>
        <begin position="6"/>
        <end position="22"/>
    </location>
</feature>
<reference evidence="2 4" key="1">
    <citation type="submission" date="2017-02" db="EMBL/GenBank/DDBJ databases">
        <title>Novel co-symbiosis in the unique lucinid bivalve Phacoides pectinatus.</title>
        <authorList>
            <person name="Lim S.J."/>
            <person name="Davis B.G."/>
            <person name="Gill D.E."/>
            <person name="Engel A.S."/>
            <person name="Anderson L.C."/>
            <person name="Campbell B.J."/>
        </authorList>
    </citation>
    <scope>NUCLEOTIDE SEQUENCE [LARGE SCALE GENOMIC DNA]</scope>
    <source>
        <strain evidence="2">LUC13016_P6</strain>
    </source>
</reference>
<dbReference type="Proteomes" id="UP000243361">
    <property type="component" value="Unassembled WGS sequence"/>
</dbReference>
<evidence type="ECO:0000313" key="2">
    <source>
        <dbReference type="EMBL" id="OQX37629.1"/>
    </source>
</evidence>
<comment type="caution">
    <text evidence="2">The sequence shown here is derived from an EMBL/GenBank/DDBJ whole genome shotgun (WGS) entry which is preliminary data.</text>
</comment>
<accession>A0A657PPK7</accession>
<evidence type="ECO:0000256" key="1">
    <source>
        <dbReference type="SAM" id="Phobius"/>
    </source>
</evidence>
<feature type="transmembrane region" description="Helical" evidence="1">
    <location>
        <begin position="43"/>
        <end position="61"/>
    </location>
</feature>
<evidence type="ECO:0000313" key="4">
    <source>
        <dbReference type="Proteomes" id="UP000243361"/>
    </source>
</evidence>
<dbReference type="AlphaFoldDB" id="A0A657PPK7"/>
<gene>
    <name evidence="2" type="ORF">B0D84_00450</name>
    <name evidence="3" type="ORF">C3L24_05385</name>
</gene>
<dbReference type="EMBL" id="PQCO01000171">
    <property type="protein sequence ID" value="PUE02841.1"/>
    <property type="molecule type" value="Genomic_DNA"/>
</dbReference>
<keyword evidence="1" id="KW-1133">Transmembrane helix</keyword>
<keyword evidence="4" id="KW-1185">Reference proteome</keyword>